<evidence type="ECO:0000256" key="2">
    <source>
        <dbReference type="ARBA" id="ARBA00022771"/>
    </source>
</evidence>
<feature type="compositionally biased region" description="Basic and acidic residues" evidence="5">
    <location>
        <begin position="1026"/>
        <end position="1037"/>
    </location>
</feature>
<protein>
    <recommendedName>
        <fullName evidence="6">TFIIS central domain-containing protein</fullName>
    </recommendedName>
</protein>
<dbReference type="PROSITE" id="PS51321">
    <property type="entry name" value="TFIIS_CENTRAL"/>
    <property type="match status" value="1"/>
</dbReference>
<keyword evidence="3" id="KW-0862">Zinc</keyword>
<dbReference type="GO" id="GO:0006351">
    <property type="term" value="P:DNA-templated transcription"/>
    <property type="evidence" value="ECO:0007669"/>
    <property type="project" value="InterPro"/>
</dbReference>
<feature type="region of interest" description="Disordered" evidence="5">
    <location>
        <begin position="1"/>
        <end position="21"/>
    </location>
</feature>
<dbReference type="Pfam" id="PF07744">
    <property type="entry name" value="SPOC"/>
    <property type="match status" value="1"/>
</dbReference>
<feature type="compositionally biased region" description="Basic residues" evidence="5">
    <location>
        <begin position="1273"/>
        <end position="1283"/>
    </location>
</feature>
<feature type="region of interest" description="Disordered" evidence="5">
    <location>
        <begin position="886"/>
        <end position="947"/>
    </location>
</feature>
<evidence type="ECO:0000256" key="3">
    <source>
        <dbReference type="ARBA" id="ARBA00022833"/>
    </source>
</evidence>
<sequence length="1283" mass="135181">MSESRRLAKAASTGADVGSRRQNKMKQVYRLLRQGDIGESLASKTVYVLWPDDGTWYKGRVTSCDIENAKATIYYDETEETEECDLKELIRDGQIAFKEPRPVGHKCKSGEIGLDQRYYGRKPGDAALEDSDSGSKGGEGEGSEEEADAGAVQDSDSDVSFSSGELAGRKRKRGAEDSDDEVHLEDFEKREIMRDMSDDEKPLGFRADELERKQKRQQAQQKRQQAPGSGSAKSAAPALAGGAAAAPKKAAAEQPVPRRRREAAAGVAAAVQAVAAVQAAAAADASSDEEPASARKHRQRQQAVAGAMDEDDEEAEAEAFARNLLARVTGNAAGHREAGSTAFYGRQGSGGRELGRRMSTGQNEEELRQKVRGGIQQALELVATEAAGEAGRLPEPAPTAEAVEAALFKLYGGTTKDYKQKFRTLQFNLKDAHNPDLRAHVLRGDIAPDAFVRMTATELANKELAAYRKAKEEEALKMSVLDAEAAAKFSTAAALDARDKLAIPASMMADNGMLAAREPTPEPAAHSKRSPSPGAGAASAAAADSAPAASPRGAQQSTLLGAGASGPLGKVDGGEGSEYRVSDSMDAELAPAGGDEEYDPETAFAEDDAKPAAAAAPALDWAAIKAAAASATAEERQSGMQLLGSLDSLHAGSKQEGAEGKHEHKLKHHHHRREHASPLELPSPRELGDQPLPSPVDPGSPHSLRYLLLPAVDPSCLFGKGVWEGQFFVPGVGAFLLTADALAGSGDVAALLGDREIEVKGRLALQKLDNFLTDLRHSRSRTVTLGLLSPADDCQPEERSALQELIGQYSARGRTGVATPSRDVEAYLLPACGIADRLLTATHSAGGSQVEALLPGGSNQIGPHQLLLVIIHRRDWRPPYDFVRPVKRPRVHPPPGAAAAEPAPGAGEAAPGVSAPVLPPPPVLPGMQPQQQQQQQDGAAAAPAPPVALPEGLDFGAISALAAALGVGPAAPEQQQPLSGPMDRAPPQAAPSLQMDQLQQLLASLPPAAVVPGAAAGVPDAGAQHAEGRQRRSRWEGSEEQQQQGQGLPQRLPQQEQDAQLQQAKKRRSRWEGSEEEGGKEPPEQLASSVAPPPASTAPAPGPMGPMQRAGALQQPGMSQPPPPQQQQQQYVLPHGMQPYQPQLNAPEGQQQQYGMPPQPQFDMRGPQFQQQQAGMMPPRHTGGFSASSGPPQQSLPMASQYPAAGGPQQPPQEGFPPPAGPPMYHPQQQFGGGPPQQQYGEGGFGGRGGRMGGRFGGGGKGRWGGRDGGRGRGGRGGRPRYE</sequence>
<feature type="compositionally biased region" description="Low complexity" evidence="5">
    <location>
        <begin position="1013"/>
        <end position="1025"/>
    </location>
</feature>
<dbReference type="Proteomes" id="UP000008141">
    <property type="component" value="Unassembled WGS sequence"/>
</dbReference>
<feature type="region of interest" description="Disordered" evidence="5">
    <location>
        <begin position="517"/>
        <end position="583"/>
    </location>
</feature>
<dbReference type="eggNOG" id="KOG1634">
    <property type="taxonomic scope" value="Eukaryota"/>
</dbReference>
<feature type="region of interest" description="Disordered" evidence="5">
    <location>
        <begin position="971"/>
        <end position="993"/>
    </location>
</feature>
<dbReference type="SMART" id="SM00333">
    <property type="entry name" value="TUDOR"/>
    <property type="match status" value="1"/>
</dbReference>
<feature type="region of interest" description="Disordered" evidence="5">
    <location>
        <begin position="341"/>
        <end position="363"/>
    </location>
</feature>
<dbReference type="InterPro" id="IPR002999">
    <property type="entry name" value="Tudor"/>
</dbReference>
<evidence type="ECO:0000313" key="8">
    <source>
        <dbReference type="Proteomes" id="UP000008141"/>
    </source>
</evidence>
<organism evidence="8">
    <name type="scientific">Chlorella variabilis</name>
    <name type="common">Green alga</name>
    <dbReference type="NCBI Taxonomy" id="554065"/>
    <lineage>
        <taxon>Eukaryota</taxon>
        <taxon>Viridiplantae</taxon>
        <taxon>Chlorophyta</taxon>
        <taxon>core chlorophytes</taxon>
        <taxon>Trebouxiophyceae</taxon>
        <taxon>Chlorellales</taxon>
        <taxon>Chlorellaceae</taxon>
        <taxon>Chlorella clade</taxon>
        <taxon>Chlorella</taxon>
    </lineage>
</organism>
<feature type="region of interest" description="Disordered" evidence="5">
    <location>
        <begin position="652"/>
        <end position="698"/>
    </location>
</feature>
<evidence type="ECO:0000256" key="4">
    <source>
        <dbReference type="ARBA" id="ARBA00023242"/>
    </source>
</evidence>
<feature type="region of interest" description="Disordered" evidence="5">
    <location>
        <begin position="121"/>
        <end position="316"/>
    </location>
</feature>
<dbReference type="Gene3D" id="2.30.30.140">
    <property type="match status" value="1"/>
</dbReference>
<dbReference type="GO" id="GO:0005634">
    <property type="term" value="C:nucleus"/>
    <property type="evidence" value="ECO:0007669"/>
    <property type="project" value="TreeGrafter"/>
</dbReference>
<keyword evidence="1" id="KW-0479">Metal-binding</keyword>
<dbReference type="GO" id="GO:0008270">
    <property type="term" value="F:zinc ion binding"/>
    <property type="evidence" value="ECO:0007669"/>
    <property type="project" value="UniProtKB-KW"/>
</dbReference>
<gene>
    <name evidence="7" type="ORF">CHLNCDRAFT_53651</name>
</gene>
<feature type="domain" description="TFIIS central" evidence="6">
    <location>
        <begin position="367"/>
        <end position="487"/>
    </location>
</feature>
<feature type="compositionally biased region" description="Low complexity" evidence="5">
    <location>
        <begin position="217"/>
        <end position="255"/>
    </location>
</feature>
<feature type="compositionally biased region" description="Low complexity" evidence="5">
    <location>
        <begin position="264"/>
        <end position="285"/>
    </location>
</feature>
<dbReference type="InterPro" id="IPR003618">
    <property type="entry name" value="TFIIS_cen_dom"/>
</dbReference>
<dbReference type="InterPro" id="IPR036575">
    <property type="entry name" value="TFIIS_cen_dom_sf"/>
</dbReference>
<feature type="compositionally biased region" description="Pro residues" evidence="5">
    <location>
        <begin position="1209"/>
        <end position="1225"/>
    </location>
</feature>
<keyword evidence="4" id="KW-0539">Nucleus</keyword>
<dbReference type="InterPro" id="IPR012921">
    <property type="entry name" value="SPOC_C"/>
</dbReference>
<feature type="compositionally biased region" description="Basic and acidic residues" evidence="5">
    <location>
        <begin position="184"/>
        <end position="212"/>
    </location>
</feature>
<dbReference type="PANTHER" id="PTHR11477">
    <property type="entry name" value="TRANSCRIPTION FACTOR S-II ZINC FINGER DOMAIN-CONTAINING PROTEIN"/>
    <property type="match status" value="1"/>
</dbReference>
<proteinExistence type="predicted"/>
<feature type="compositionally biased region" description="Low complexity" evidence="5">
    <location>
        <begin position="1199"/>
        <end position="1208"/>
    </location>
</feature>
<feature type="compositionally biased region" description="Pro residues" evidence="5">
    <location>
        <begin position="1091"/>
        <end position="1104"/>
    </location>
</feature>
<dbReference type="Pfam" id="PF07500">
    <property type="entry name" value="TFIIS_M"/>
    <property type="match status" value="1"/>
</dbReference>
<evidence type="ECO:0000256" key="5">
    <source>
        <dbReference type="SAM" id="MobiDB-lite"/>
    </source>
</evidence>
<feature type="compositionally biased region" description="Low complexity" evidence="5">
    <location>
        <begin position="530"/>
        <end position="554"/>
    </location>
</feature>
<reference evidence="7 8" key="1">
    <citation type="journal article" date="2010" name="Plant Cell">
        <title>The Chlorella variabilis NC64A genome reveals adaptation to photosymbiosis, coevolution with viruses, and cryptic sex.</title>
        <authorList>
            <person name="Blanc G."/>
            <person name="Duncan G."/>
            <person name="Agarkova I."/>
            <person name="Borodovsky M."/>
            <person name="Gurnon J."/>
            <person name="Kuo A."/>
            <person name="Lindquist E."/>
            <person name="Lucas S."/>
            <person name="Pangilinan J."/>
            <person name="Polle J."/>
            <person name="Salamov A."/>
            <person name="Terry A."/>
            <person name="Yamada T."/>
            <person name="Dunigan D.D."/>
            <person name="Grigoriev I.V."/>
            <person name="Claverie J.M."/>
            <person name="Van Etten J.L."/>
        </authorList>
    </citation>
    <scope>NUCLEOTIDE SEQUENCE [LARGE SCALE GENOMIC DNA]</scope>
    <source>
        <strain evidence="7 8">NC64A</strain>
    </source>
</reference>
<feature type="compositionally biased region" description="Basic and acidic residues" evidence="5">
    <location>
        <begin position="1070"/>
        <end position="1083"/>
    </location>
</feature>
<dbReference type="GeneID" id="17353256"/>
<dbReference type="InParanoid" id="E1ZKK7"/>
<dbReference type="CDD" id="cd21538">
    <property type="entry name" value="SPOC_TFIIS"/>
    <property type="match status" value="1"/>
</dbReference>
<accession>E1ZKK7</accession>
<feature type="compositionally biased region" description="Basic residues" evidence="5">
    <location>
        <begin position="663"/>
        <end position="674"/>
    </location>
</feature>
<dbReference type="STRING" id="554065.E1ZKK7"/>
<name>E1ZKK7_CHLVA</name>
<feature type="compositionally biased region" description="Low complexity" evidence="5">
    <location>
        <begin position="1105"/>
        <end position="1118"/>
    </location>
</feature>
<dbReference type="OMA" id="PEDQQWY"/>
<dbReference type="SMART" id="SM00510">
    <property type="entry name" value="TFS2M"/>
    <property type="match status" value="1"/>
</dbReference>
<feature type="compositionally biased region" description="Low complexity" evidence="5">
    <location>
        <begin position="1147"/>
        <end position="1156"/>
    </location>
</feature>
<dbReference type="Gene3D" id="1.10.472.30">
    <property type="entry name" value="Transcription elongation factor S-II, central domain"/>
    <property type="match status" value="1"/>
</dbReference>
<dbReference type="OrthoDB" id="515814at2759"/>
<feature type="compositionally biased region" description="Low complexity" evidence="5">
    <location>
        <begin position="925"/>
        <end position="942"/>
    </location>
</feature>
<dbReference type="SUPFAM" id="SSF46942">
    <property type="entry name" value="Elongation factor TFIIS domain 2"/>
    <property type="match status" value="1"/>
</dbReference>
<dbReference type="RefSeq" id="XP_005845812.1">
    <property type="nucleotide sequence ID" value="XM_005845750.1"/>
</dbReference>
<keyword evidence="8" id="KW-1185">Reference proteome</keyword>
<feature type="region of interest" description="Disordered" evidence="5">
    <location>
        <begin position="1013"/>
        <end position="1283"/>
    </location>
</feature>
<feature type="compositionally biased region" description="Low complexity" evidence="5">
    <location>
        <begin position="897"/>
        <end position="916"/>
    </location>
</feature>
<dbReference type="EMBL" id="GL433850">
    <property type="protein sequence ID" value="EFN53710.1"/>
    <property type="molecule type" value="Genomic_DNA"/>
</dbReference>
<evidence type="ECO:0000313" key="7">
    <source>
        <dbReference type="EMBL" id="EFN53710.1"/>
    </source>
</evidence>
<feature type="compositionally biased region" description="Polar residues" evidence="5">
    <location>
        <begin position="1185"/>
        <end position="1198"/>
    </location>
</feature>
<keyword evidence="2" id="KW-0863">Zinc-finger</keyword>
<dbReference type="KEGG" id="cvr:CHLNCDRAFT_53651"/>
<feature type="compositionally biased region" description="Low complexity" evidence="5">
    <location>
        <begin position="1040"/>
        <end position="1063"/>
    </location>
</feature>
<evidence type="ECO:0000259" key="6">
    <source>
        <dbReference type="PROSITE" id="PS51321"/>
    </source>
</evidence>
<evidence type="ECO:0000256" key="1">
    <source>
        <dbReference type="ARBA" id="ARBA00022723"/>
    </source>
</evidence>
<feature type="compositionally biased region" description="Gly residues" evidence="5">
    <location>
        <begin position="1231"/>
        <end position="1263"/>
    </location>
</feature>
<dbReference type="PANTHER" id="PTHR11477:SF0">
    <property type="entry name" value="IP08861P-RELATED"/>
    <property type="match status" value="1"/>
</dbReference>